<evidence type="ECO:0000313" key="2">
    <source>
        <dbReference type="Proteomes" id="UP000283975"/>
    </source>
</evidence>
<evidence type="ECO:0000313" key="1">
    <source>
        <dbReference type="EMBL" id="RHC54972.1"/>
    </source>
</evidence>
<dbReference type="InterPro" id="IPR041893">
    <property type="entry name" value="ArdA_dom3"/>
</dbReference>
<reference evidence="1 2" key="1">
    <citation type="submission" date="2018-08" db="EMBL/GenBank/DDBJ databases">
        <title>A genome reference for cultivated species of the human gut microbiota.</title>
        <authorList>
            <person name="Zou Y."/>
            <person name="Xue W."/>
            <person name="Luo G."/>
        </authorList>
    </citation>
    <scope>NUCLEOTIDE SEQUENCE [LARGE SCALE GENOMIC DNA]</scope>
    <source>
        <strain evidence="1 2">AM35-14</strain>
    </source>
</reference>
<gene>
    <name evidence="1" type="ORF">DW839_16365</name>
</gene>
<dbReference type="InterPro" id="IPR009899">
    <property type="entry name" value="ArdA"/>
</dbReference>
<dbReference type="InterPro" id="IPR041896">
    <property type="entry name" value="ArdA_dom2"/>
</dbReference>
<dbReference type="Proteomes" id="UP000283975">
    <property type="component" value="Unassembled WGS sequence"/>
</dbReference>
<comment type="caution">
    <text evidence="1">The sequence shown here is derived from an EMBL/GenBank/DDBJ whole genome shotgun (WGS) entry which is preliminary data.</text>
</comment>
<dbReference type="Gene3D" id="3.10.20.480">
    <property type="entry name" value="Antirestriction protein ArdA, domain 1"/>
    <property type="match status" value="1"/>
</dbReference>
<name>A0A414ATR7_9FIRM</name>
<dbReference type="Gene3D" id="1.10.10.1190">
    <property type="entry name" value="Antirestriction protein ArdA, domain 3"/>
    <property type="match status" value="1"/>
</dbReference>
<organism evidence="1 2">
    <name type="scientific">Enterocloster bolteae</name>
    <dbReference type="NCBI Taxonomy" id="208479"/>
    <lineage>
        <taxon>Bacteria</taxon>
        <taxon>Bacillati</taxon>
        <taxon>Bacillota</taxon>
        <taxon>Clostridia</taxon>
        <taxon>Lachnospirales</taxon>
        <taxon>Lachnospiraceae</taxon>
        <taxon>Enterocloster</taxon>
    </lineage>
</organism>
<protein>
    <submittedName>
        <fullName evidence="1">Antirestriction protein ArdA</fullName>
    </submittedName>
</protein>
<proteinExistence type="predicted"/>
<dbReference type="Pfam" id="PF07275">
    <property type="entry name" value="ArdA"/>
    <property type="match status" value="1"/>
</dbReference>
<dbReference type="InterPro" id="IPR041895">
    <property type="entry name" value="ArdA_dom1"/>
</dbReference>
<dbReference type="EMBL" id="QSHZ01000017">
    <property type="protein sequence ID" value="RHC54972.1"/>
    <property type="molecule type" value="Genomic_DNA"/>
</dbReference>
<sequence>MEEMRIYIANLGKYNEGELVGAWFTPPIDFDEVKERIGLNDEYEEYAIHDYELPFEIDEYTPIEEVNRLCEMVEDLPEDIQAELHELQSYFGGIEELCEHEDDIIHYPDCEDMADVARYFIEETGALGEVPANLQNYIDYEAYGRDLEISGSFVVTNHGVFEVTR</sequence>
<dbReference type="Gene3D" id="1.10.8.560">
    <property type="entry name" value="Antirestriction protein ArdA, domain 2"/>
    <property type="match status" value="1"/>
</dbReference>
<dbReference type="AlphaFoldDB" id="A0A414ATR7"/>
<accession>A0A414ATR7</accession>